<feature type="transmembrane region" description="Helical" evidence="10">
    <location>
        <begin position="140"/>
        <end position="157"/>
    </location>
</feature>
<evidence type="ECO:0000256" key="7">
    <source>
        <dbReference type="ARBA" id="ARBA00023065"/>
    </source>
</evidence>
<dbReference type="AlphaFoldDB" id="A0A1B2EH41"/>
<feature type="transmembrane region" description="Helical" evidence="10">
    <location>
        <begin position="326"/>
        <end position="351"/>
    </location>
</feature>
<keyword evidence="2" id="KW-0813">Transport</keyword>
<sequence length="473" mass="50951">MIARDSTYQRAAWLAELRATLSLGWPLVLATLAQTALITSDVILMGWMGSEALAAGALGTNVYFAFLIFGIGLVNATSPMIAEELGRKRHSVREVRRTVRQGLWASVTVAIPIWIVTWNGEKLLLAIGQAPGLAHNAGEYVRALQWSILPFLLFLVLRSFLAALERPGWALFIGLLAIPVNFAAAYALMFGSFGLPALGLIGAGLGTVISSTFMFAALALVIVVHPRFKRYHIFGRFWRADWPRYRTLWQIGLPIGLTLTFEVTIFNAAAMLMGRIGENELAAHAIALQIASFCFSVPLGIGQAVTVRVGRAYGAQDPDGVTRAGWTSFALGVGFMAVTASLMLFAPHLLIGAFLDVNDPKNALVVDLARSFLLLAAIFQLADGAQAVGAGMLRGLQDTRVPMLYAAFGYWGIGLPLGAILAFGTSLRGVGIWIGLASALAVVASLMQWRWLRRDRLGLVTAVPRDVQEAFAA</sequence>
<feature type="transmembrane region" description="Helical" evidence="10">
    <location>
        <begin position="103"/>
        <end position="120"/>
    </location>
</feature>
<keyword evidence="5 10" id="KW-0812">Transmembrane</keyword>
<keyword evidence="8 10" id="KW-0472">Membrane</keyword>
<feature type="transmembrane region" description="Helical" evidence="10">
    <location>
        <begin position="430"/>
        <end position="449"/>
    </location>
</feature>
<feature type="transmembrane region" description="Helical" evidence="10">
    <location>
        <begin position="27"/>
        <end position="50"/>
    </location>
</feature>
<comment type="subcellular location">
    <subcellularLocation>
        <location evidence="1">Cell inner membrane</location>
        <topology evidence="1">Multi-pass membrane protein</topology>
    </subcellularLocation>
</comment>
<dbReference type="GO" id="GO:0015297">
    <property type="term" value="F:antiporter activity"/>
    <property type="evidence" value="ECO:0007669"/>
    <property type="project" value="UniProtKB-KW"/>
</dbReference>
<evidence type="ECO:0000256" key="10">
    <source>
        <dbReference type="SAM" id="Phobius"/>
    </source>
</evidence>
<feature type="transmembrane region" description="Helical" evidence="10">
    <location>
        <begin position="247"/>
        <end position="269"/>
    </location>
</feature>
<evidence type="ECO:0000256" key="6">
    <source>
        <dbReference type="ARBA" id="ARBA00022989"/>
    </source>
</evidence>
<dbReference type="InterPro" id="IPR050222">
    <property type="entry name" value="MATE_MdtK"/>
</dbReference>
<organism evidence="11">
    <name type="scientific">Microvirga ossetica</name>
    <dbReference type="NCBI Taxonomy" id="1882682"/>
    <lineage>
        <taxon>Bacteria</taxon>
        <taxon>Pseudomonadati</taxon>
        <taxon>Pseudomonadota</taxon>
        <taxon>Alphaproteobacteria</taxon>
        <taxon>Hyphomicrobiales</taxon>
        <taxon>Methylobacteriaceae</taxon>
        <taxon>Microvirga</taxon>
    </lineage>
</organism>
<accession>A0A1B2EH41</accession>
<dbReference type="PIRSF" id="PIRSF006603">
    <property type="entry name" value="DinF"/>
    <property type="match status" value="1"/>
</dbReference>
<dbReference type="GO" id="GO:0006811">
    <property type="term" value="P:monoatomic ion transport"/>
    <property type="evidence" value="ECO:0007669"/>
    <property type="project" value="UniProtKB-KW"/>
</dbReference>
<evidence type="ECO:0000256" key="3">
    <source>
        <dbReference type="ARBA" id="ARBA00022449"/>
    </source>
</evidence>
<evidence type="ECO:0000256" key="4">
    <source>
        <dbReference type="ARBA" id="ARBA00022475"/>
    </source>
</evidence>
<feature type="transmembrane region" description="Helical" evidence="10">
    <location>
        <begin position="281"/>
        <end position="305"/>
    </location>
</feature>
<evidence type="ECO:0000256" key="9">
    <source>
        <dbReference type="ARBA" id="ARBA00031636"/>
    </source>
</evidence>
<dbReference type="OrthoDB" id="9780160at2"/>
<dbReference type="KEGG" id="moc:BB934_14400"/>
<evidence type="ECO:0000256" key="1">
    <source>
        <dbReference type="ARBA" id="ARBA00004429"/>
    </source>
</evidence>
<dbReference type="InterPro" id="IPR002528">
    <property type="entry name" value="MATE_fam"/>
</dbReference>
<reference evidence="11" key="1">
    <citation type="submission" date="2016-07" db="EMBL/GenBank/DDBJ databases">
        <title>Microvirga ossetica sp. nov. a new species of rhizobia isolated from root nodules of the legume species Vicia alpestris Steven originated from North Ossetia region in the Caucasus.</title>
        <authorList>
            <person name="Safronova V.I."/>
            <person name="Kuznetsova I.G."/>
            <person name="Sazanova A.L."/>
            <person name="Belimov A."/>
            <person name="Andronov E."/>
            <person name="Osledkin Y.S."/>
            <person name="Onishchuk O.P."/>
            <person name="Kurchak O.N."/>
            <person name="Shaposhnikov A.I."/>
            <person name="Willems A."/>
            <person name="Tikhonovich I.A."/>
        </authorList>
    </citation>
    <scope>NUCLEOTIDE SEQUENCE [LARGE SCALE GENOMIC DNA]</scope>
    <source>
        <strain evidence="11">V5/3M</strain>
    </source>
</reference>
<dbReference type="CDD" id="cd13131">
    <property type="entry name" value="MATE_NorM_like"/>
    <property type="match status" value="1"/>
</dbReference>
<dbReference type="NCBIfam" id="TIGR00797">
    <property type="entry name" value="matE"/>
    <property type="match status" value="1"/>
</dbReference>
<proteinExistence type="predicted"/>
<dbReference type="PANTHER" id="PTHR43298:SF2">
    <property type="entry name" value="FMN_FAD EXPORTER YEEO-RELATED"/>
    <property type="match status" value="1"/>
</dbReference>
<feature type="transmembrane region" description="Helical" evidence="10">
    <location>
        <begin position="403"/>
        <end position="424"/>
    </location>
</feature>
<keyword evidence="6 10" id="KW-1133">Transmembrane helix</keyword>
<evidence type="ECO:0000256" key="2">
    <source>
        <dbReference type="ARBA" id="ARBA00022448"/>
    </source>
</evidence>
<evidence type="ECO:0000313" key="11">
    <source>
        <dbReference type="EMBL" id="ANY79257.1"/>
    </source>
</evidence>
<dbReference type="Pfam" id="PF01554">
    <property type="entry name" value="MatE"/>
    <property type="match status" value="2"/>
</dbReference>
<dbReference type="EMBL" id="CP016616">
    <property type="protein sequence ID" value="ANY79257.1"/>
    <property type="molecule type" value="Genomic_DNA"/>
</dbReference>
<dbReference type="GO" id="GO:0005886">
    <property type="term" value="C:plasma membrane"/>
    <property type="evidence" value="ECO:0007669"/>
    <property type="project" value="UniProtKB-SubCell"/>
</dbReference>
<feature type="transmembrane region" description="Helical" evidence="10">
    <location>
        <begin position="169"/>
        <end position="191"/>
    </location>
</feature>
<keyword evidence="7" id="KW-0406">Ion transport</keyword>
<name>A0A1B2EH41_9HYPH</name>
<evidence type="ECO:0000256" key="5">
    <source>
        <dbReference type="ARBA" id="ARBA00022692"/>
    </source>
</evidence>
<feature type="transmembrane region" description="Helical" evidence="10">
    <location>
        <begin position="62"/>
        <end position="82"/>
    </location>
</feature>
<feature type="transmembrane region" description="Helical" evidence="10">
    <location>
        <begin position="197"/>
        <end position="226"/>
    </location>
</feature>
<evidence type="ECO:0000256" key="8">
    <source>
        <dbReference type="ARBA" id="ARBA00023136"/>
    </source>
</evidence>
<keyword evidence="3" id="KW-0050">Antiport</keyword>
<dbReference type="RefSeq" id="WP_099510260.1">
    <property type="nucleotide sequence ID" value="NZ_CP016616.1"/>
</dbReference>
<dbReference type="PANTHER" id="PTHR43298">
    <property type="entry name" value="MULTIDRUG RESISTANCE PROTEIN NORM-RELATED"/>
    <property type="match status" value="1"/>
</dbReference>
<dbReference type="InterPro" id="IPR048279">
    <property type="entry name" value="MdtK-like"/>
</dbReference>
<keyword evidence="4" id="KW-1003">Cell membrane</keyword>
<dbReference type="GO" id="GO:0042910">
    <property type="term" value="F:xenobiotic transmembrane transporter activity"/>
    <property type="evidence" value="ECO:0007669"/>
    <property type="project" value="InterPro"/>
</dbReference>
<protein>
    <recommendedName>
        <fullName evidence="9">Multidrug-efflux transporter</fullName>
    </recommendedName>
</protein>
<gene>
    <name evidence="11" type="ORF">BB934_14400</name>
</gene>
<feature type="transmembrane region" description="Helical" evidence="10">
    <location>
        <begin position="363"/>
        <end position="382"/>
    </location>
</feature>